<name>A0A433QFY0_9FUNG</name>
<proteinExistence type="predicted"/>
<comment type="caution">
    <text evidence="1">The sequence shown here is derived from an EMBL/GenBank/DDBJ whole genome shotgun (WGS) entry which is preliminary data.</text>
</comment>
<dbReference type="SUPFAM" id="SSF64496">
    <property type="entry name" value="DNA-binding domain of intron-encoded endonucleases"/>
    <property type="match status" value="1"/>
</dbReference>
<dbReference type="Proteomes" id="UP000274822">
    <property type="component" value="Unassembled WGS sequence"/>
</dbReference>
<accession>A0A433QFY0</accession>
<sequence length="99" mass="11168">MSRAKKGRYTGSANTFYGKHHTNKNKAIFSAQAKSRPVSNHHVSVTLTDLQHNVIGEFLSMTALSVHLKADRATLTKYRDSGLPFRGTYYIRKKDQKGE</sequence>
<dbReference type="SMART" id="SM00497">
    <property type="entry name" value="IENR1"/>
    <property type="match status" value="1"/>
</dbReference>
<dbReference type="AlphaFoldDB" id="A0A433QFY0"/>
<keyword evidence="2" id="KW-1185">Reference proteome</keyword>
<organism evidence="1 2">
    <name type="scientific">Jimgerdemannia flammicorona</name>
    <dbReference type="NCBI Taxonomy" id="994334"/>
    <lineage>
        <taxon>Eukaryota</taxon>
        <taxon>Fungi</taxon>
        <taxon>Fungi incertae sedis</taxon>
        <taxon>Mucoromycota</taxon>
        <taxon>Mucoromycotina</taxon>
        <taxon>Endogonomycetes</taxon>
        <taxon>Endogonales</taxon>
        <taxon>Endogonaceae</taxon>
        <taxon>Jimgerdemannia</taxon>
    </lineage>
</organism>
<protein>
    <submittedName>
        <fullName evidence="1">Uncharacterized protein</fullName>
    </submittedName>
</protein>
<evidence type="ECO:0000313" key="2">
    <source>
        <dbReference type="Proteomes" id="UP000274822"/>
    </source>
</evidence>
<dbReference type="EMBL" id="RBNJ01006559">
    <property type="protein sequence ID" value="RUS28481.1"/>
    <property type="molecule type" value="Genomic_DNA"/>
</dbReference>
<gene>
    <name evidence="1" type="ORF">BC938DRAFT_481836</name>
</gene>
<reference evidence="1 2" key="1">
    <citation type="journal article" date="2018" name="New Phytol.">
        <title>Phylogenomics of Endogonaceae and evolution of mycorrhizas within Mucoromycota.</title>
        <authorList>
            <person name="Chang Y."/>
            <person name="Desiro A."/>
            <person name="Na H."/>
            <person name="Sandor L."/>
            <person name="Lipzen A."/>
            <person name="Clum A."/>
            <person name="Barry K."/>
            <person name="Grigoriev I.V."/>
            <person name="Martin F.M."/>
            <person name="Stajich J.E."/>
            <person name="Smith M.E."/>
            <person name="Bonito G."/>
            <person name="Spatafora J.W."/>
        </authorList>
    </citation>
    <scope>NUCLEOTIDE SEQUENCE [LARGE SCALE GENOMIC DNA]</scope>
    <source>
        <strain evidence="1 2">AD002</strain>
    </source>
</reference>
<evidence type="ECO:0000313" key="1">
    <source>
        <dbReference type="EMBL" id="RUS28481.1"/>
    </source>
</evidence>
<dbReference type="InterPro" id="IPR003647">
    <property type="entry name" value="Intron_nuc_1_rpt"/>
</dbReference>